<gene>
    <name evidence="2" type="ORF">ROH8110_00054</name>
</gene>
<dbReference type="AlphaFoldDB" id="A0A1X6Y776"/>
<keyword evidence="1" id="KW-0175">Coiled coil</keyword>
<dbReference type="Proteomes" id="UP000193207">
    <property type="component" value="Unassembled WGS sequence"/>
</dbReference>
<dbReference type="OrthoDB" id="7586183at2"/>
<reference evidence="2 3" key="1">
    <citation type="submission" date="2017-03" db="EMBL/GenBank/DDBJ databases">
        <authorList>
            <person name="Afonso C.L."/>
            <person name="Miller P.J."/>
            <person name="Scott M.A."/>
            <person name="Spackman E."/>
            <person name="Goraichik I."/>
            <person name="Dimitrov K.M."/>
            <person name="Suarez D.L."/>
            <person name="Swayne D.E."/>
        </authorList>
    </citation>
    <scope>NUCLEOTIDE SEQUENCE [LARGE SCALE GENOMIC DNA]</scope>
    <source>
        <strain evidence="2 3">CECT 8110</strain>
    </source>
</reference>
<accession>A0A1X6Y776</accession>
<dbReference type="Gene3D" id="3.30.930.30">
    <property type="match status" value="1"/>
</dbReference>
<organism evidence="2 3">
    <name type="scientific">Roseovarius halotolerans</name>
    <dbReference type="NCBI Taxonomy" id="505353"/>
    <lineage>
        <taxon>Bacteria</taxon>
        <taxon>Pseudomonadati</taxon>
        <taxon>Pseudomonadota</taxon>
        <taxon>Alphaproteobacteria</taxon>
        <taxon>Rhodobacterales</taxon>
        <taxon>Roseobacteraceae</taxon>
        <taxon>Roseovarius</taxon>
    </lineage>
</organism>
<proteinExistence type="predicted"/>
<evidence type="ECO:0000256" key="1">
    <source>
        <dbReference type="SAM" id="Coils"/>
    </source>
</evidence>
<name>A0A1X6Y776_9RHOB</name>
<evidence type="ECO:0000313" key="2">
    <source>
        <dbReference type="EMBL" id="SLN11048.1"/>
    </source>
</evidence>
<evidence type="ECO:0008006" key="4">
    <source>
        <dbReference type="Google" id="ProtNLM"/>
    </source>
</evidence>
<dbReference type="EMBL" id="FWFU01000001">
    <property type="protein sequence ID" value="SLN11048.1"/>
    <property type="molecule type" value="Genomic_DNA"/>
</dbReference>
<keyword evidence="3" id="KW-1185">Reference proteome</keyword>
<dbReference type="RefSeq" id="WP_139837358.1">
    <property type="nucleotide sequence ID" value="NZ_FWFU01000001.1"/>
</dbReference>
<protein>
    <recommendedName>
        <fullName evidence="4">Plasmid recombination enzyme</fullName>
    </recommendedName>
</protein>
<evidence type="ECO:0000313" key="3">
    <source>
        <dbReference type="Proteomes" id="UP000193207"/>
    </source>
</evidence>
<sequence length="387" mass="44354">MTQKHPLVFGMRAIWPGQLSRVEMHQTRTGGDLSHIRPGRTHLNQFLIGGPDWREQLEEDIRRASELNFRHAYSARRWTRKRKKEAAEIRRNGPQDPWKRDRAEGPLREFIFTANKKHFEGDTPGFSDVEREDVFRRCFMRAARDQFGDACVAAWEDHDEEGYHIHGVLAPWVVSKSKQAGKQRRIEPSSIPVVKNYEAGHDIFAEYFGPAGLVRGEKRAERRREAFEAEGKSELPAENTSCHDWRAEEAVRLHEKRKKAAKAWAAAKKKEKAAREAEARAKAISEQNRAAEARREKKHQARVAAVEKREALAAEKERAQAARAQDLDRRERGLVETLKAFIPLAEQIREAARKVGLTGHPLVQSGLDAVEKMRDMIGRIGGHQRTR</sequence>
<feature type="coiled-coil region" evidence="1">
    <location>
        <begin position="267"/>
        <end position="325"/>
    </location>
</feature>